<feature type="compositionally biased region" description="Acidic residues" evidence="1">
    <location>
        <begin position="592"/>
        <end position="601"/>
    </location>
</feature>
<dbReference type="GO" id="GO:0016787">
    <property type="term" value="F:hydrolase activity"/>
    <property type="evidence" value="ECO:0007669"/>
    <property type="project" value="UniProtKB-KW"/>
</dbReference>
<feature type="compositionally biased region" description="Basic and acidic residues" evidence="1">
    <location>
        <begin position="491"/>
        <end position="508"/>
    </location>
</feature>
<reference evidence="2 3" key="1">
    <citation type="submission" date="2017-12" db="EMBL/GenBank/DDBJ databases">
        <title>Phylogenetic diversity of female urinary microbiome.</title>
        <authorList>
            <person name="Thomas-White K."/>
            <person name="Wolfe A.J."/>
        </authorList>
    </citation>
    <scope>NUCLEOTIDE SEQUENCE [LARGE SCALE GENOMIC DNA]</scope>
    <source>
        <strain evidence="2 3">UMB0912</strain>
    </source>
</reference>
<sequence length="601" mass="66020">MNDDAIHQWLIECFGPIQGEEAWKQLDQLPFELREQLLNQNPDKLPKPDEVRGMMQAFSAGGLNNPYEMEATLEEGPINRKLAQSIALQHANGDQGNVNADVADATRRALSQANLWLDITCNFNPAPGTPEVLSRADWVEKTLEAWVKFANPVAKSVNEALTSVIEERFRDVDDAEVKGLFAGVVPIPLPEGMNNPAQLMKLLGNTSFAMQLGQAAGALSHEVHGSFDQGLALLQNPAGGLIPYNCIEYAKVWELDITEVMNYLALREAAHARLFASAPWLMPRFEALIIKYANGISIDLEAMEEQLRDVETMNPEAISGAVNLQNIGSNDSEEQRQALHSLETLLALVEGWVDCVTWQSGMAHIVHIEQLREMMRRERAAGGPAEVTFESLLGLHLRPRRMREASQLWEKLTRERGIEERDSLWSHPDLLPTLPEASEVTKDAGVGNAGDGAGNESKAGDEVTKESDAEDATEAAAKNATETQSNQTNEATEKTSESHESHESHESADNYESNKNTANAIENAPNEKSFEKLTEDDLGTNDWDAELSKLLEEDARQKKQNSETGNEAGNESGNKNSNESGNSDESGNETGNSDETDPDGE</sequence>
<comment type="caution">
    <text evidence="2">The sequence shown here is derived from an EMBL/GenBank/DDBJ whole genome shotgun (WGS) entry which is preliminary data.</text>
</comment>
<evidence type="ECO:0000256" key="1">
    <source>
        <dbReference type="SAM" id="MobiDB-lite"/>
    </source>
</evidence>
<proteinExistence type="predicted"/>
<feature type="compositionally biased region" description="Polar residues" evidence="1">
    <location>
        <begin position="510"/>
        <end position="520"/>
    </location>
</feature>
<evidence type="ECO:0000313" key="2">
    <source>
        <dbReference type="EMBL" id="PKZ19292.1"/>
    </source>
</evidence>
<dbReference type="InterPro" id="IPR018766">
    <property type="entry name" value="Zinicin_2"/>
</dbReference>
<dbReference type="Proteomes" id="UP000235111">
    <property type="component" value="Unassembled WGS sequence"/>
</dbReference>
<dbReference type="RefSeq" id="WP_101885946.1">
    <property type="nucleotide sequence ID" value="NZ_JABUHC010000001.1"/>
</dbReference>
<evidence type="ECO:0000313" key="3">
    <source>
        <dbReference type="Proteomes" id="UP000235111"/>
    </source>
</evidence>
<dbReference type="NCBIfam" id="TIGR03624">
    <property type="entry name" value="putative hydrolase"/>
    <property type="match status" value="1"/>
</dbReference>
<organism evidence="2 3">
    <name type="scientific">Gardnerella leopoldii</name>
    <dbReference type="NCBI Taxonomy" id="2792978"/>
    <lineage>
        <taxon>Bacteria</taxon>
        <taxon>Bacillati</taxon>
        <taxon>Actinomycetota</taxon>
        <taxon>Actinomycetes</taxon>
        <taxon>Bifidobacteriales</taxon>
        <taxon>Bifidobacteriaceae</taxon>
        <taxon>Gardnerella</taxon>
    </lineage>
</organism>
<dbReference type="PANTHER" id="PTHR39420">
    <property type="match status" value="1"/>
</dbReference>
<keyword evidence="3" id="KW-1185">Reference proteome</keyword>
<feature type="compositionally biased region" description="Low complexity" evidence="1">
    <location>
        <begin position="565"/>
        <end position="591"/>
    </location>
</feature>
<feature type="compositionally biased region" description="Basic and acidic residues" evidence="1">
    <location>
        <begin position="458"/>
        <end position="467"/>
    </location>
</feature>
<dbReference type="InterPro" id="IPR042271">
    <property type="entry name" value="Zinicin_2_N"/>
</dbReference>
<protein>
    <submittedName>
        <fullName evidence="2">Hydrolase</fullName>
    </submittedName>
</protein>
<dbReference type="EMBL" id="PKHC01000001">
    <property type="protein sequence ID" value="PKZ19292.1"/>
    <property type="molecule type" value="Genomic_DNA"/>
</dbReference>
<dbReference type="SUPFAM" id="SSF55486">
    <property type="entry name" value="Metalloproteases ('zincins'), catalytic domain"/>
    <property type="match status" value="1"/>
</dbReference>
<feature type="compositionally biased region" description="Basic and acidic residues" evidence="1">
    <location>
        <begin position="546"/>
        <end position="561"/>
    </location>
</feature>
<dbReference type="Gene3D" id="1.20.150.30">
    <property type="entry name" value="Zincin-like metallopeptidase, N-terminal domain"/>
    <property type="match status" value="1"/>
</dbReference>
<feature type="compositionally biased region" description="Low complexity" evidence="1">
    <location>
        <begin position="474"/>
        <end position="483"/>
    </location>
</feature>
<accession>A0ABX4SDU2</accession>
<feature type="compositionally biased region" description="Acidic residues" evidence="1">
    <location>
        <begin position="536"/>
        <end position="545"/>
    </location>
</feature>
<dbReference type="Pfam" id="PF10103">
    <property type="entry name" value="Zincin_2"/>
    <property type="match status" value="1"/>
</dbReference>
<keyword evidence="2" id="KW-0378">Hydrolase</keyword>
<feature type="region of interest" description="Disordered" evidence="1">
    <location>
        <begin position="442"/>
        <end position="601"/>
    </location>
</feature>
<dbReference type="PANTHER" id="PTHR39420:SF2">
    <property type="entry name" value="HYDROLASE"/>
    <property type="match status" value="1"/>
</dbReference>
<gene>
    <name evidence="2" type="ORF">CYJ59_02300</name>
</gene>
<name>A0ABX4SDU2_9BIFI</name>